<reference evidence="3" key="1">
    <citation type="submission" date="2016-05" db="EMBL/GenBank/DDBJ databases">
        <authorList>
            <person name="Naeem Raeece"/>
        </authorList>
    </citation>
    <scope>NUCLEOTIDE SEQUENCE [LARGE SCALE GENOMIC DNA]</scope>
</reference>
<organism evidence="2 3">
    <name type="scientific">Plasmodium ovale curtisi</name>
    <dbReference type="NCBI Taxonomy" id="864141"/>
    <lineage>
        <taxon>Eukaryota</taxon>
        <taxon>Sar</taxon>
        <taxon>Alveolata</taxon>
        <taxon>Apicomplexa</taxon>
        <taxon>Aconoidasida</taxon>
        <taxon>Haemosporida</taxon>
        <taxon>Plasmodiidae</taxon>
        <taxon>Plasmodium</taxon>
        <taxon>Plasmodium (Plasmodium)</taxon>
    </lineage>
</organism>
<sequence length="336" mass="39207">MTMTKDENYELCDEFPYYIKLEESIISGIDKSGKFNEECALIEQDYSGEFSNCKDVCAKFKHIATLFLNETESDNSEFINVFFFLNFWLNYQLMNISESIVSARQFYDNLKIKDSGFDSAHKLNDKIRVIEKEQLKNMAMLYKLYKNYNGINDTIKSTSESEKNCLEHTEQCTLIFEEANRMCSADNKNFCRALESFKGKYEYMFKDITYENCKLHKPLPLVAYIDPSRHGTEIEDDYDLSEISNMGSGNQGISAHLKSIIVVIFTLLSFFLIFLILYKATPFGIYFRSQIKRLKKKLANIEYDNERKSIHQITEYKPLKGKSNELCIPYYYGGNS</sequence>
<accession>A0A1A8VTD7</accession>
<keyword evidence="1" id="KW-1133">Transmembrane helix</keyword>
<proteinExistence type="predicted"/>
<dbReference type="Proteomes" id="UP000078560">
    <property type="component" value="Unassembled WGS sequence"/>
</dbReference>
<evidence type="ECO:0000313" key="3">
    <source>
        <dbReference type="Proteomes" id="UP000078560"/>
    </source>
</evidence>
<feature type="transmembrane region" description="Helical" evidence="1">
    <location>
        <begin position="260"/>
        <end position="287"/>
    </location>
</feature>
<dbReference type="EMBL" id="FLQU01000196">
    <property type="protein sequence ID" value="SBS82079.1"/>
    <property type="molecule type" value="Genomic_DNA"/>
</dbReference>
<gene>
    <name evidence="2" type="ORF">POVCU2_0013820</name>
</gene>
<evidence type="ECO:0000313" key="2">
    <source>
        <dbReference type="EMBL" id="SBS82079.1"/>
    </source>
</evidence>
<name>A0A1A8VTD7_PLAOA</name>
<keyword evidence="1" id="KW-0472">Membrane</keyword>
<evidence type="ECO:0000256" key="1">
    <source>
        <dbReference type="SAM" id="Phobius"/>
    </source>
</evidence>
<keyword evidence="1" id="KW-0812">Transmembrane</keyword>
<dbReference type="AlphaFoldDB" id="A0A1A8VTD7"/>
<protein>
    <submittedName>
        <fullName evidence="2">PIR Superfamily Protein</fullName>
    </submittedName>
</protein>